<gene>
    <name evidence="2" type="ORF">MTBPR1_10064</name>
</gene>
<dbReference type="Gene3D" id="3.30.70.1230">
    <property type="entry name" value="Nucleotide cyclase"/>
    <property type="match status" value="1"/>
</dbReference>
<dbReference type="STRING" id="1867952.MTBPR1_10064"/>
<keyword evidence="3" id="KW-1185">Reference proteome</keyword>
<evidence type="ECO:0000259" key="1">
    <source>
        <dbReference type="PROSITE" id="PS50125"/>
    </source>
</evidence>
<dbReference type="Pfam" id="PF00211">
    <property type="entry name" value="Guanylate_cyc"/>
    <property type="match status" value="1"/>
</dbReference>
<evidence type="ECO:0000313" key="3">
    <source>
        <dbReference type="Proteomes" id="UP000231658"/>
    </source>
</evidence>
<name>A0A1C3RC08_9PROT</name>
<protein>
    <submittedName>
        <fullName evidence="2">Putative Adenylate cyclase</fullName>
    </submittedName>
</protein>
<accession>A0A1C3RC08</accession>
<sequence>MAQSQNSIIDWIINEGWTFSDKKAFTRELANSFLKAGVNVDRVRLTIRLLHPQVMGYSFTWDSSKDSVDFHEASHQMKETDLYKNSPFAAIFDDQAGAIRRPLYDPNCLLDYPILLDLKEEGFTDYVALPLIFSDGRRSAITLSSKAKTGFSTEELTLIYDSLPALSRIIENHALKRTASVLLETYLGKETGNQVLSGKVKRGDGQRIRSIIWFSDLRQSTTLAETMENDDFLDLLNTYFECTAGAVLENGGEVLRYIGDAVLAIFPVGETDLCSMTHKAAQNAENAVKDAFERLEKMNMRQQRKNQPLVKCGVGMHVGEVMYGNIGTHERLEFSVIGSSANEAARLESMTKELGVPVVVSHQFCALHGGAGWHSLGSHNLKGFSNKRELFTLVQ</sequence>
<dbReference type="InterPro" id="IPR001054">
    <property type="entry name" value="A/G_cyclase"/>
</dbReference>
<organism evidence="2 3">
    <name type="scientific">Candidatus Terasakiella magnetica</name>
    <dbReference type="NCBI Taxonomy" id="1867952"/>
    <lineage>
        <taxon>Bacteria</taxon>
        <taxon>Pseudomonadati</taxon>
        <taxon>Pseudomonadota</taxon>
        <taxon>Alphaproteobacteria</taxon>
        <taxon>Rhodospirillales</taxon>
        <taxon>Terasakiellaceae</taxon>
        <taxon>Terasakiella</taxon>
    </lineage>
</organism>
<reference evidence="2 3" key="1">
    <citation type="submission" date="2016-07" db="EMBL/GenBank/DDBJ databases">
        <authorList>
            <person name="Lefevre C.T."/>
        </authorList>
    </citation>
    <scope>NUCLEOTIDE SEQUENCE [LARGE SCALE GENOMIC DNA]</scope>
    <source>
        <strain evidence="2">PR1</strain>
    </source>
</reference>
<dbReference type="InterPro" id="IPR050697">
    <property type="entry name" value="Adenylyl/Guanylyl_Cyclase_3/4"/>
</dbReference>
<dbReference type="PANTHER" id="PTHR43081">
    <property type="entry name" value="ADENYLATE CYCLASE, TERMINAL-DIFFERENTIATION SPECIFIC-RELATED"/>
    <property type="match status" value="1"/>
</dbReference>
<feature type="domain" description="Guanylate cyclase" evidence="1">
    <location>
        <begin position="211"/>
        <end position="348"/>
    </location>
</feature>
<evidence type="ECO:0000313" key="2">
    <source>
        <dbReference type="EMBL" id="SCA54817.1"/>
    </source>
</evidence>
<dbReference type="Proteomes" id="UP000231658">
    <property type="component" value="Unassembled WGS sequence"/>
</dbReference>
<dbReference type="GO" id="GO:0004016">
    <property type="term" value="F:adenylate cyclase activity"/>
    <property type="evidence" value="ECO:0007669"/>
    <property type="project" value="UniProtKB-ARBA"/>
</dbReference>
<dbReference type="EMBL" id="FLYE01000001">
    <property type="protein sequence ID" value="SCA54817.1"/>
    <property type="molecule type" value="Genomic_DNA"/>
</dbReference>
<dbReference type="GO" id="GO:0006171">
    <property type="term" value="P:cAMP biosynthetic process"/>
    <property type="evidence" value="ECO:0007669"/>
    <property type="project" value="TreeGrafter"/>
</dbReference>
<dbReference type="SMART" id="SM00044">
    <property type="entry name" value="CYCc"/>
    <property type="match status" value="1"/>
</dbReference>
<dbReference type="CDD" id="cd07302">
    <property type="entry name" value="CHD"/>
    <property type="match status" value="1"/>
</dbReference>
<dbReference type="InterPro" id="IPR029787">
    <property type="entry name" value="Nucleotide_cyclase"/>
</dbReference>
<proteinExistence type="predicted"/>
<dbReference type="AlphaFoldDB" id="A0A1C3RC08"/>
<dbReference type="SUPFAM" id="SSF55073">
    <property type="entry name" value="Nucleotide cyclase"/>
    <property type="match status" value="1"/>
</dbReference>
<dbReference type="PANTHER" id="PTHR43081:SF11">
    <property type="entry name" value="BLR2264 PROTEIN"/>
    <property type="match status" value="1"/>
</dbReference>
<dbReference type="RefSeq" id="WP_069185559.1">
    <property type="nucleotide sequence ID" value="NZ_FLYE01000001.1"/>
</dbReference>
<dbReference type="GO" id="GO:0035556">
    <property type="term" value="P:intracellular signal transduction"/>
    <property type="evidence" value="ECO:0007669"/>
    <property type="project" value="InterPro"/>
</dbReference>
<dbReference type="PROSITE" id="PS50125">
    <property type="entry name" value="GUANYLATE_CYCLASE_2"/>
    <property type="match status" value="1"/>
</dbReference>